<dbReference type="InterPro" id="IPR003593">
    <property type="entry name" value="AAA+_ATPase"/>
</dbReference>
<keyword evidence="5 11" id="KW-0067">ATP-binding</keyword>
<evidence type="ECO:0000256" key="4">
    <source>
        <dbReference type="ARBA" id="ARBA00022833"/>
    </source>
</evidence>
<keyword evidence="7" id="KW-1278">Translocase</keyword>
<keyword evidence="8" id="KW-0406">Ion transport</keyword>
<organism evidence="11">
    <name type="scientific">hydrothermal vent metagenome</name>
    <dbReference type="NCBI Taxonomy" id="652676"/>
    <lineage>
        <taxon>unclassified sequences</taxon>
        <taxon>metagenomes</taxon>
        <taxon>ecological metagenomes</taxon>
    </lineage>
</organism>
<accession>A0A3B0WFD7</accession>
<dbReference type="EMBL" id="UOFE01000013">
    <property type="protein sequence ID" value="VAW51150.1"/>
    <property type="molecule type" value="Genomic_DNA"/>
</dbReference>
<dbReference type="GO" id="GO:0006829">
    <property type="term" value="P:zinc ion transport"/>
    <property type="evidence" value="ECO:0007669"/>
    <property type="project" value="UniProtKB-KW"/>
</dbReference>
<proteinExistence type="predicted"/>
<dbReference type="InterPro" id="IPR050153">
    <property type="entry name" value="Metal_Ion_Import_ABC"/>
</dbReference>
<dbReference type="SMART" id="SM00382">
    <property type="entry name" value="AAA"/>
    <property type="match status" value="1"/>
</dbReference>
<dbReference type="InterPro" id="IPR003439">
    <property type="entry name" value="ABC_transporter-like_ATP-bd"/>
</dbReference>
<name>A0A3B0WFD7_9ZZZZ</name>
<dbReference type="Pfam" id="PF00005">
    <property type="entry name" value="ABC_tran"/>
    <property type="match status" value="1"/>
</dbReference>
<evidence type="ECO:0000256" key="5">
    <source>
        <dbReference type="ARBA" id="ARBA00022840"/>
    </source>
</evidence>
<keyword evidence="3" id="KW-0547">Nucleotide-binding</keyword>
<evidence type="ECO:0000256" key="2">
    <source>
        <dbReference type="ARBA" id="ARBA00022475"/>
    </source>
</evidence>
<evidence type="ECO:0000256" key="6">
    <source>
        <dbReference type="ARBA" id="ARBA00022906"/>
    </source>
</evidence>
<dbReference type="GO" id="GO:0005524">
    <property type="term" value="F:ATP binding"/>
    <property type="evidence" value="ECO:0007669"/>
    <property type="project" value="UniProtKB-KW"/>
</dbReference>
<keyword evidence="9" id="KW-0472">Membrane</keyword>
<reference evidence="11" key="1">
    <citation type="submission" date="2018-06" db="EMBL/GenBank/DDBJ databases">
        <authorList>
            <person name="Zhirakovskaya E."/>
        </authorList>
    </citation>
    <scope>NUCLEOTIDE SEQUENCE</scope>
</reference>
<evidence type="ECO:0000313" key="11">
    <source>
        <dbReference type="EMBL" id="VAW51150.1"/>
    </source>
</evidence>
<keyword evidence="6" id="KW-0864">Zinc transport</keyword>
<gene>
    <name evidence="11" type="ORF">MNBD_GAMMA05-1006</name>
</gene>
<evidence type="ECO:0000256" key="3">
    <source>
        <dbReference type="ARBA" id="ARBA00022741"/>
    </source>
</evidence>
<keyword evidence="4" id="KW-0862">Zinc</keyword>
<feature type="domain" description="ABC transporter" evidence="10">
    <location>
        <begin position="6"/>
        <end position="228"/>
    </location>
</feature>
<evidence type="ECO:0000256" key="8">
    <source>
        <dbReference type="ARBA" id="ARBA00023065"/>
    </source>
</evidence>
<evidence type="ECO:0000256" key="9">
    <source>
        <dbReference type="ARBA" id="ARBA00023136"/>
    </source>
</evidence>
<dbReference type="PANTHER" id="PTHR42734">
    <property type="entry name" value="METAL TRANSPORT SYSTEM ATP-BINDING PROTEIN TM_0124-RELATED"/>
    <property type="match status" value="1"/>
</dbReference>
<evidence type="ECO:0000259" key="10">
    <source>
        <dbReference type="PROSITE" id="PS50893"/>
    </source>
</evidence>
<evidence type="ECO:0000256" key="1">
    <source>
        <dbReference type="ARBA" id="ARBA00022448"/>
    </source>
</evidence>
<dbReference type="AlphaFoldDB" id="A0A3B0WFD7"/>
<dbReference type="PROSITE" id="PS50893">
    <property type="entry name" value="ABC_TRANSPORTER_2"/>
    <property type="match status" value="1"/>
</dbReference>
<keyword evidence="1" id="KW-0813">Transport</keyword>
<dbReference type="Gene3D" id="3.40.50.300">
    <property type="entry name" value="P-loop containing nucleotide triphosphate hydrolases"/>
    <property type="match status" value="1"/>
</dbReference>
<dbReference type="InterPro" id="IPR017871">
    <property type="entry name" value="ABC_transporter-like_CS"/>
</dbReference>
<dbReference type="InterPro" id="IPR027417">
    <property type="entry name" value="P-loop_NTPase"/>
</dbReference>
<dbReference type="PANTHER" id="PTHR42734:SF9">
    <property type="entry name" value="ZINC IMPORT ATP-BINDING PROTEIN ZNUC"/>
    <property type="match status" value="1"/>
</dbReference>
<dbReference type="GO" id="GO:0016887">
    <property type="term" value="F:ATP hydrolysis activity"/>
    <property type="evidence" value="ECO:0007669"/>
    <property type="project" value="InterPro"/>
</dbReference>
<dbReference type="SUPFAM" id="SSF52540">
    <property type="entry name" value="P-loop containing nucleoside triphosphate hydrolases"/>
    <property type="match status" value="1"/>
</dbReference>
<keyword evidence="2" id="KW-1003">Cell membrane</keyword>
<dbReference type="PROSITE" id="PS00211">
    <property type="entry name" value="ABC_TRANSPORTER_1"/>
    <property type="match status" value="1"/>
</dbReference>
<dbReference type="GO" id="GO:0010043">
    <property type="term" value="P:response to zinc ion"/>
    <property type="evidence" value="ECO:0007669"/>
    <property type="project" value="TreeGrafter"/>
</dbReference>
<evidence type="ECO:0000256" key="7">
    <source>
        <dbReference type="ARBA" id="ARBA00022967"/>
    </source>
</evidence>
<sequence>MSDFLLSAENIRLVKDSKIILQDVSLTIQQQEIITLIGPNGAGKTSLIRILLGLQKADAGKINKIERLRIGYVPQTISIPQVMPLRVRDFLTLSAKVLFNSDKISDEQVHGVLEELEIEYLFEAAMQGLSGGELQRVLLARALLKKPQLLILDEPAAGMDVIGQQKLYGTIKNIRDNHACGILMVSHDLHLVMASTDRVVCLNTHVCCTGHPDDVSEHPEYLKLFGSAGLALYSHHHDHEHDMRGNVIESEHCLTCEHSHHDHEHVVLEKAILKQDNDNG</sequence>
<protein>
    <submittedName>
        <fullName evidence="11">Zinc ABC transporter, ATP-binding protein ZnuC</fullName>
    </submittedName>
</protein>